<sequence>MNSTIDASSKHAFHTISNVEFTGVYDNLVYNFAHTRGSISWYHFFIRYGDKVYMEVKGVGDIVISFAELQKNRYWKYYYDLSLMLTNNEDKNMVIQYHKYGSEYLDEQIYQEPRFWSFNTAYIETSMNLKSTSVKNYGNICYYKINPYDLENMEYTSVKNLEIFEGNYMITSPEIKNKGFNKMCVIYNNLVIDYHANIMEKELEDLSTIIQDKKNVITLTTLLDKEDMNGDILMIIYNNLVSTDGDKKYKDIINKIGNYGRLERNAQILAA</sequence>
<dbReference type="AlphaFoldDB" id="A0A6C0L9N6"/>
<protein>
    <submittedName>
        <fullName evidence="1">Uncharacterized protein</fullName>
    </submittedName>
</protein>
<name>A0A6C0L9N6_9ZZZZ</name>
<evidence type="ECO:0000313" key="1">
    <source>
        <dbReference type="EMBL" id="QHU27293.1"/>
    </source>
</evidence>
<dbReference type="EMBL" id="MN740453">
    <property type="protein sequence ID" value="QHU27293.1"/>
    <property type="molecule type" value="Genomic_DNA"/>
</dbReference>
<reference evidence="1" key="1">
    <citation type="journal article" date="2020" name="Nature">
        <title>Giant virus diversity and host interactions through global metagenomics.</title>
        <authorList>
            <person name="Schulz F."/>
            <person name="Roux S."/>
            <person name="Paez-Espino D."/>
            <person name="Jungbluth S."/>
            <person name="Walsh D.A."/>
            <person name="Denef V.J."/>
            <person name="McMahon K.D."/>
            <person name="Konstantinidis K.T."/>
            <person name="Eloe-Fadrosh E.A."/>
            <person name="Kyrpides N.C."/>
            <person name="Woyke T."/>
        </authorList>
    </citation>
    <scope>NUCLEOTIDE SEQUENCE</scope>
    <source>
        <strain evidence="1">GVMAG-M-3300027763-16</strain>
    </source>
</reference>
<proteinExistence type="predicted"/>
<accession>A0A6C0L9N6</accession>
<organism evidence="1">
    <name type="scientific">viral metagenome</name>
    <dbReference type="NCBI Taxonomy" id="1070528"/>
    <lineage>
        <taxon>unclassified sequences</taxon>
        <taxon>metagenomes</taxon>
        <taxon>organismal metagenomes</taxon>
    </lineage>
</organism>